<gene>
    <name evidence="9" type="ORF">D4L85_09580</name>
</gene>
<keyword evidence="7" id="KW-0998">Cell outer membrane</keyword>
<keyword evidence="4" id="KW-1134">Transmembrane beta strand</keyword>
<dbReference type="Proteomes" id="UP000266183">
    <property type="component" value="Chromosome"/>
</dbReference>
<name>A0A385SIT4_9BACT</name>
<proteinExistence type="inferred from homology"/>
<comment type="subcellular location">
    <subcellularLocation>
        <location evidence="1">Cell outer membrane</location>
    </subcellularLocation>
</comment>
<evidence type="ECO:0000256" key="5">
    <source>
        <dbReference type="ARBA" id="ARBA00022692"/>
    </source>
</evidence>
<evidence type="ECO:0000256" key="1">
    <source>
        <dbReference type="ARBA" id="ARBA00004442"/>
    </source>
</evidence>
<dbReference type="AlphaFoldDB" id="A0A385SIT4"/>
<keyword evidence="10" id="KW-1185">Reference proteome</keyword>
<dbReference type="PANTHER" id="PTHR30026">
    <property type="entry name" value="OUTER MEMBRANE PROTEIN TOLC"/>
    <property type="match status" value="1"/>
</dbReference>
<dbReference type="InterPro" id="IPR003423">
    <property type="entry name" value="OMP_efflux"/>
</dbReference>
<evidence type="ECO:0000256" key="7">
    <source>
        <dbReference type="ARBA" id="ARBA00023237"/>
    </source>
</evidence>
<dbReference type="GO" id="GO:0009279">
    <property type="term" value="C:cell outer membrane"/>
    <property type="evidence" value="ECO:0007669"/>
    <property type="project" value="UniProtKB-SubCell"/>
</dbReference>
<dbReference type="GO" id="GO:0015562">
    <property type="term" value="F:efflux transmembrane transporter activity"/>
    <property type="evidence" value="ECO:0007669"/>
    <property type="project" value="InterPro"/>
</dbReference>
<accession>A0A385SIT4</accession>
<keyword evidence="3" id="KW-0813">Transport</keyword>
<sequence>MLTLVKNLKTKKSLKKRNWFMKRSVLTAVCCAIIFSGTVVAQENTATQVKIELDQVVALALEQNYDVKLYKSYQEQAATDDKYSVGVLLPVINATGSRIWNSTDQRQVLANDSVTQRKGVRSNSLNGTLQLTWTLFDGAKMFATRARLSEIEQQGELNVKGQMVNTIAQVVNNYYNVVRQEQQLRAIVLQMSVSEERVKLADRRLQVGTGAKPELLQAKVDLNAQRTAVLQQQTIIQQLKDQLNGLVNMQLPAVYNVADTIIIDLDLKEEEIATNIENTNFSLLSYKKSIDVAAFALRERHGERYPVINFTSAYTYSHSINSLVINNFTPLDNRNNGFNYGLTLNMPILNGFNNRRNIQQARILVERQTILYNQQKNLVDVGVKNAFVNYDNAKKVLLIEEENILVARENLFISLESFKRGVATFIELRTAQQSLADAYNRLINARYLAKIAETELLRLNSGLLK</sequence>
<keyword evidence="6" id="KW-0472">Membrane</keyword>
<evidence type="ECO:0000256" key="2">
    <source>
        <dbReference type="ARBA" id="ARBA00007613"/>
    </source>
</evidence>
<dbReference type="SUPFAM" id="SSF56954">
    <property type="entry name" value="Outer membrane efflux proteins (OEP)"/>
    <property type="match status" value="1"/>
</dbReference>
<dbReference type="InterPro" id="IPR051906">
    <property type="entry name" value="TolC-like"/>
</dbReference>
<organism evidence="9 10">
    <name type="scientific">Chryseolinea soli</name>
    <dbReference type="NCBI Taxonomy" id="2321403"/>
    <lineage>
        <taxon>Bacteria</taxon>
        <taxon>Pseudomonadati</taxon>
        <taxon>Bacteroidota</taxon>
        <taxon>Cytophagia</taxon>
        <taxon>Cytophagales</taxon>
        <taxon>Fulvivirgaceae</taxon>
        <taxon>Chryseolinea</taxon>
    </lineage>
</organism>
<comment type="similarity">
    <text evidence="2">Belongs to the outer membrane factor (OMF) (TC 1.B.17) family.</text>
</comment>
<dbReference type="KEGG" id="chk:D4L85_09580"/>
<feature type="signal peptide" evidence="8">
    <location>
        <begin position="1"/>
        <end position="41"/>
    </location>
</feature>
<evidence type="ECO:0000256" key="3">
    <source>
        <dbReference type="ARBA" id="ARBA00022448"/>
    </source>
</evidence>
<reference evidence="10" key="1">
    <citation type="submission" date="2018-09" db="EMBL/GenBank/DDBJ databases">
        <title>Chryseolinea sp. KIS68-18 isolated from soil.</title>
        <authorList>
            <person name="Weon H.-Y."/>
            <person name="Kwon S.-W."/>
            <person name="Lee S.A."/>
        </authorList>
    </citation>
    <scope>NUCLEOTIDE SEQUENCE [LARGE SCALE GENOMIC DNA]</scope>
    <source>
        <strain evidence="10">KIS68-18</strain>
    </source>
</reference>
<evidence type="ECO:0000256" key="8">
    <source>
        <dbReference type="SAM" id="SignalP"/>
    </source>
</evidence>
<dbReference type="GO" id="GO:1990281">
    <property type="term" value="C:efflux pump complex"/>
    <property type="evidence" value="ECO:0007669"/>
    <property type="project" value="TreeGrafter"/>
</dbReference>
<evidence type="ECO:0000256" key="4">
    <source>
        <dbReference type="ARBA" id="ARBA00022452"/>
    </source>
</evidence>
<feature type="chain" id="PRO_5017212780" evidence="8">
    <location>
        <begin position="42"/>
        <end position="465"/>
    </location>
</feature>
<dbReference type="Pfam" id="PF02321">
    <property type="entry name" value="OEP"/>
    <property type="match status" value="2"/>
</dbReference>
<evidence type="ECO:0000313" key="9">
    <source>
        <dbReference type="EMBL" id="AYB30812.1"/>
    </source>
</evidence>
<keyword evidence="8" id="KW-0732">Signal</keyword>
<dbReference type="EMBL" id="CP032382">
    <property type="protein sequence ID" value="AYB30812.1"/>
    <property type="molecule type" value="Genomic_DNA"/>
</dbReference>
<dbReference type="Gene3D" id="1.20.1600.10">
    <property type="entry name" value="Outer membrane efflux proteins (OEP)"/>
    <property type="match status" value="1"/>
</dbReference>
<evidence type="ECO:0000256" key="6">
    <source>
        <dbReference type="ARBA" id="ARBA00023136"/>
    </source>
</evidence>
<dbReference type="PANTHER" id="PTHR30026:SF20">
    <property type="entry name" value="OUTER MEMBRANE PROTEIN TOLC"/>
    <property type="match status" value="1"/>
</dbReference>
<evidence type="ECO:0000313" key="10">
    <source>
        <dbReference type="Proteomes" id="UP000266183"/>
    </source>
</evidence>
<protein>
    <submittedName>
        <fullName evidence="9">TolC family protein</fullName>
    </submittedName>
</protein>
<dbReference type="GO" id="GO:0015288">
    <property type="term" value="F:porin activity"/>
    <property type="evidence" value="ECO:0007669"/>
    <property type="project" value="TreeGrafter"/>
</dbReference>
<keyword evidence="5" id="KW-0812">Transmembrane</keyword>